<gene>
    <name evidence="3" type="ORF">WMSIL1_LOCUS9092</name>
</gene>
<evidence type="ECO:0000313" key="4">
    <source>
        <dbReference type="Proteomes" id="UP000321570"/>
    </source>
</evidence>
<accession>A0A564YTK3</accession>
<feature type="non-terminal residue" evidence="3">
    <location>
        <position position="105"/>
    </location>
</feature>
<dbReference type="PROSITE" id="PS50268">
    <property type="entry name" value="CADHERIN_2"/>
    <property type="match status" value="1"/>
</dbReference>
<organism evidence="3 4">
    <name type="scientific">Hymenolepis diminuta</name>
    <name type="common">Rat tapeworm</name>
    <dbReference type="NCBI Taxonomy" id="6216"/>
    <lineage>
        <taxon>Eukaryota</taxon>
        <taxon>Metazoa</taxon>
        <taxon>Spiralia</taxon>
        <taxon>Lophotrochozoa</taxon>
        <taxon>Platyhelminthes</taxon>
        <taxon>Cestoda</taxon>
        <taxon>Eucestoda</taxon>
        <taxon>Cyclophyllidea</taxon>
        <taxon>Hymenolepididae</taxon>
        <taxon>Hymenolepis</taxon>
    </lineage>
</organism>
<keyword evidence="4" id="KW-1185">Reference proteome</keyword>
<dbReference type="GO" id="GO:0007156">
    <property type="term" value="P:homophilic cell adhesion via plasma membrane adhesion molecules"/>
    <property type="evidence" value="ECO:0007669"/>
    <property type="project" value="InterPro"/>
</dbReference>
<reference evidence="3 4" key="1">
    <citation type="submission" date="2019-07" db="EMBL/GenBank/DDBJ databases">
        <authorList>
            <person name="Jastrzebski P J."/>
            <person name="Paukszto L."/>
            <person name="Jastrzebski P J."/>
        </authorList>
    </citation>
    <scope>NUCLEOTIDE SEQUENCE [LARGE SCALE GENOMIC DNA]</scope>
    <source>
        <strain evidence="3 4">WMS-il1</strain>
    </source>
</reference>
<evidence type="ECO:0000256" key="1">
    <source>
        <dbReference type="PROSITE-ProRule" id="PRU00043"/>
    </source>
</evidence>
<sequence>KRHLKEAVYRKGRKIDLPKARDADLLPEHRSIQYSLEPKSPTVKETFHFEVFGSETPTLVLLKDLDAETQEYFSMTLVAFSPSRGTSDQLDSHLQVEIYVVDMND</sequence>
<dbReference type="SUPFAM" id="SSF49313">
    <property type="entry name" value="Cadherin-like"/>
    <property type="match status" value="1"/>
</dbReference>
<dbReference type="GO" id="GO:0005509">
    <property type="term" value="F:calcium ion binding"/>
    <property type="evidence" value="ECO:0007669"/>
    <property type="project" value="UniProtKB-UniRule"/>
</dbReference>
<name>A0A564YTK3_HYMDI</name>
<dbReference type="EMBL" id="CABIJS010000344">
    <property type="protein sequence ID" value="VUZ50033.1"/>
    <property type="molecule type" value="Genomic_DNA"/>
</dbReference>
<dbReference type="InterPro" id="IPR002126">
    <property type="entry name" value="Cadherin-like_dom"/>
</dbReference>
<keyword evidence="1" id="KW-0106">Calcium</keyword>
<evidence type="ECO:0000259" key="2">
    <source>
        <dbReference type="PROSITE" id="PS50268"/>
    </source>
</evidence>
<dbReference type="InterPro" id="IPR015919">
    <property type="entry name" value="Cadherin-like_sf"/>
</dbReference>
<dbReference type="GO" id="GO:0016020">
    <property type="term" value="C:membrane"/>
    <property type="evidence" value="ECO:0007669"/>
    <property type="project" value="InterPro"/>
</dbReference>
<dbReference type="Proteomes" id="UP000321570">
    <property type="component" value="Unassembled WGS sequence"/>
</dbReference>
<dbReference type="AlphaFoldDB" id="A0A564YTK3"/>
<feature type="non-terminal residue" evidence="3">
    <location>
        <position position="1"/>
    </location>
</feature>
<dbReference type="Gene3D" id="2.60.40.60">
    <property type="entry name" value="Cadherins"/>
    <property type="match status" value="1"/>
</dbReference>
<protein>
    <recommendedName>
        <fullName evidence="2">Cadherin domain-containing protein</fullName>
    </recommendedName>
</protein>
<evidence type="ECO:0000313" key="3">
    <source>
        <dbReference type="EMBL" id="VUZ50033.1"/>
    </source>
</evidence>
<feature type="domain" description="Cadherin" evidence="2">
    <location>
        <begin position="20"/>
        <end position="105"/>
    </location>
</feature>
<dbReference type="CDD" id="cd11304">
    <property type="entry name" value="Cadherin_repeat"/>
    <property type="match status" value="1"/>
</dbReference>
<proteinExistence type="predicted"/>